<dbReference type="Proteomes" id="UP001108123">
    <property type="component" value="Unassembled WGS sequence"/>
</dbReference>
<reference evidence="1" key="1">
    <citation type="submission" date="2022-01" db="EMBL/GenBank/DDBJ databases">
        <title>Collection of gut derived symbiotic bacterial strains cultured from healthy donors.</title>
        <authorList>
            <person name="Lin H."/>
            <person name="Kohout C."/>
            <person name="Waligurski E."/>
            <person name="Pamer E.G."/>
        </authorList>
    </citation>
    <scope>NUCLEOTIDE SEQUENCE</scope>
    <source>
        <strain evidence="1">MSK.14.39</strain>
    </source>
</reference>
<protein>
    <submittedName>
        <fullName evidence="1">Four helix bundle protein</fullName>
    </submittedName>
</protein>
<dbReference type="InterPro" id="IPR012657">
    <property type="entry name" value="23S_rRNA-intervening_sequence"/>
</dbReference>
<dbReference type="PIRSF" id="PIRSF035652">
    <property type="entry name" value="CHP02436"/>
    <property type="match status" value="1"/>
</dbReference>
<dbReference type="PANTHER" id="PTHR38471:SF2">
    <property type="entry name" value="FOUR HELIX BUNDLE PROTEIN"/>
    <property type="match status" value="1"/>
</dbReference>
<gene>
    <name evidence="1" type="ORF">L0P62_04955</name>
</gene>
<evidence type="ECO:0000313" key="1">
    <source>
        <dbReference type="EMBL" id="MCG4564795.1"/>
    </source>
</evidence>
<keyword evidence="2" id="KW-1185">Reference proteome</keyword>
<dbReference type="AlphaFoldDB" id="A0A9Q4ABZ2"/>
<dbReference type="PANTHER" id="PTHR38471">
    <property type="entry name" value="FOUR HELIX BUNDLE PROTEIN"/>
    <property type="match status" value="1"/>
</dbReference>
<name>A0A9Q4ABZ2_9FIRM</name>
<dbReference type="NCBIfam" id="TIGR02436">
    <property type="entry name" value="four helix bundle protein"/>
    <property type="match status" value="1"/>
</dbReference>
<proteinExistence type="predicted"/>
<dbReference type="EMBL" id="JAKNID010000012">
    <property type="protein sequence ID" value="MCG4564795.1"/>
    <property type="molecule type" value="Genomic_DNA"/>
</dbReference>
<accession>A0A9Q4ABZ2</accession>
<comment type="caution">
    <text evidence="1">The sequence shown here is derived from an EMBL/GenBank/DDBJ whole genome shotgun (WGS) entry which is preliminary data.</text>
</comment>
<sequence>MRKYLVENNKEYTLSNQVLRSGTSIGANVEEGIGAQSRKDFISKMSIAQKEAFETRYWLRLLRDSKEIKKEYADSMISDCDELISILSKILITSKSNTE</sequence>
<organism evidence="1 2">
    <name type="scientific">Anaerosalibacter bizertensis</name>
    <dbReference type="NCBI Taxonomy" id="932217"/>
    <lineage>
        <taxon>Bacteria</taxon>
        <taxon>Bacillati</taxon>
        <taxon>Bacillota</taxon>
        <taxon>Tissierellia</taxon>
        <taxon>Tissierellales</taxon>
        <taxon>Sporanaerobacteraceae</taxon>
        <taxon>Anaerosalibacter</taxon>
    </lineage>
</organism>
<evidence type="ECO:0000313" key="2">
    <source>
        <dbReference type="Proteomes" id="UP001108123"/>
    </source>
</evidence>
<dbReference type="Pfam" id="PF05635">
    <property type="entry name" value="23S_rRNA_IVP"/>
    <property type="match status" value="1"/>
</dbReference>